<evidence type="ECO:0008006" key="8">
    <source>
        <dbReference type="Google" id="ProtNLM"/>
    </source>
</evidence>
<dbReference type="GO" id="GO:0016705">
    <property type="term" value="F:oxidoreductase activity, acting on paired donors, with incorporation or reduction of molecular oxygen"/>
    <property type="evidence" value="ECO:0007669"/>
    <property type="project" value="InterPro"/>
</dbReference>
<dbReference type="GO" id="GO:0005506">
    <property type="term" value="F:iron ion binding"/>
    <property type="evidence" value="ECO:0007669"/>
    <property type="project" value="InterPro"/>
</dbReference>
<dbReference type="InterPro" id="IPR001128">
    <property type="entry name" value="Cyt_P450"/>
</dbReference>
<comment type="cofactor">
    <cofactor evidence="1 5">
        <name>heme</name>
        <dbReference type="ChEBI" id="CHEBI:30413"/>
    </cofactor>
</comment>
<proteinExistence type="inferred from homology"/>
<accession>A0A9W8WYB8</accession>
<dbReference type="PANTHER" id="PTHR47582:SF1">
    <property type="entry name" value="P450, PUTATIVE (EUROFUNG)-RELATED"/>
    <property type="match status" value="1"/>
</dbReference>
<evidence type="ECO:0000256" key="1">
    <source>
        <dbReference type="ARBA" id="ARBA00001971"/>
    </source>
</evidence>
<dbReference type="EMBL" id="JAPEUV010000051">
    <property type="protein sequence ID" value="KAJ4336258.1"/>
    <property type="molecule type" value="Genomic_DNA"/>
</dbReference>
<name>A0A9W8WYB8_9PLEO</name>
<dbReference type="SUPFAM" id="SSF48264">
    <property type="entry name" value="Cytochrome P450"/>
    <property type="match status" value="1"/>
</dbReference>
<dbReference type="CDD" id="cd11040">
    <property type="entry name" value="CYP7_CYP8-like"/>
    <property type="match status" value="1"/>
</dbReference>
<dbReference type="AlphaFoldDB" id="A0A9W8WYB8"/>
<evidence type="ECO:0000313" key="7">
    <source>
        <dbReference type="Proteomes" id="UP001140562"/>
    </source>
</evidence>
<evidence type="ECO:0000313" key="6">
    <source>
        <dbReference type="EMBL" id="KAJ4336258.1"/>
    </source>
</evidence>
<sequence>MPYDSKSTLASPHQKNRHPIFTLPMLSGRTYIVADPALCAAVQKASTVLNFDPIVVAVIPRVVGLNAHTMQVIKGPPDQKYEDGIMKASHHIINTPLLPQNIKDASKTQLDYFAKCIASIQDGSNIDLYRFVRDTVTTATQNTFFGPNNPFENDPELVESFWDWEAGLIPYMVGVLPKIFARKATRGIDACVDRFKQYIEADGFKGAHKILKDRQTLHRSNGLTDKDELARLEVSISLGLVINASVTTFWVIDQVFSRPALLSKIREEIHANALVGLGRLSVERLRTSCPRLMSAFRETMRLCMPAISARFVAEDIILADTWLLRKGAVVQLAGNVIHFDPEIWGPDCDTFNPDRFLYSPNGSKSNPDGTVSEGKAHYVHPSAFRSFGGGSSLCPGRHFAYMEVLGLAAVMIMGFDMEPTSDTKWNPSADAKRMPIVVPRPTEQLDVKIEVRKEFEGVTWEMEP</sequence>
<comment type="caution">
    <text evidence="6">The sequence shown here is derived from an EMBL/GenBank/DDBJ whole genome shotgun (WGS) entry which is preliminary data.</text>
</comment>
<dbReference type="GO" id="GO:0004497">
    <property type="term" value="F:monooxygenase activity"/>
    <property type="evidence" value="ECO:0007669"/>
    <property type="project" value="InterPro"/>
</dbReference>
<dbReference type="PRINTS" id="PR00465">
    <property type="entry name" value="EP450IV"/>
</dbReference>
<dbReference type="Proteomes" id="UP001140562">
    <property type="component" value="Unassembled WGS sequence"/>
</dbReference>
<evidence type="ECO:0000256" key="5">
    <source>
        <dbReference type="PIRSR" id="PIRSR602403-1"/>
    </source>
</evidence>
<dbReference type="Gene3D" id="1.10.630.10">
    <property type="entry name" value="Cytochrome P450"/>
    <property type="match status" value="1"/>
</dbReference>
<keyword evidence="4 5" id="KW-0408">Iron</keyword>
<evidence type="ECO:0000256" key="3">
    <source>
        <dbReference type="ARBA" id="ARBA00022723"/>
    </source>
</evidence>
<protein>
    <recommendedName>
        <fullName evidence="8">Cytochrome P450</fullName>
    </recommendedName>
</protein>
<dbReference type="InterPro" id="IPR036396">
    <property type="entry name" value="Cyt_P450_sf"/>
</dbReference>
<dbReference type="InterPro" id="IPR002403">
    <property type="entry name" value="Cyt_P450_E_grp-IV"/>
</dbReference>
<evidence type="ECO:0000256" key="2">
    <source>
        <dbReference type="ARBA" id="ARBA00010617"/>
    </source>
</evidence>
<feature type="binding site" description="axial binding residue" evidence="5">
    <location>
        <position position="394"/>
    </location>
    <ligand>
        <name>heme</name>
        <dbReference type="ChEBI" id="CHEBI:30413"/>
    </ligand>
    <ligandPart>
        <name>Fe</name>
        <dbReference type="ChEBI" id="CHEBI:18248"/>
    </ligandPart>
</feature>
<reference evidence="6" key="1">
    <citation type="submission" date="2022-10" db="EMBL/GenBank/DDBJ databases">
        <title>Tapping the CABI collections for fungal endophytes: first genome assemblies for Collariella, Neodidymelliopsis, Ascochyta clinopodiicola, Didymella pomorum, Didymosphaeria variabile, Neocosmospora piperis and Neocucurbitaria cava.</title>
        <authorList>
            <person name="Hill R."/>
        </authorList>
    </citation>
    <scope>NUCLEOTIDE SEQUENCE</scope>
    <source>
        <strain evidence="6">IMI 360193</strain>
    </source>
</reference>
<dbReference type="PANTHER" id="PTHR47582">
    <property type="entry name" value="P450, PUTATIVE (EUROFUNG)-RELATED"/>
    <property type="match status" value="1"/>
</dbReference>
<keyword evidence="5" id="KW-0349">Heme</keyword>
<keyword evidence="3 5" id="KW-0479">Metal-binding</keyword>
<gene>
    <name evidence="6" type="ORF">N0V87_005550</name>
</gene>
<comment type="similarity">
    <text evidence="2">Belongs to the cytochrome P450 family.</text>
</comment>
<dbReference type="Pfam" id="PF00067">
    <property type="entry name" value="p450"/>
    <property type="match status" value="1"/>
</dbReference>
<evidence type="ECO:0000256" key="4">
    <source>
        <dbReference type="ARBA" id="ARBA00023004"/>
    </source>
</evidence>
<dbReference type="InterPro" id="IPR053007">
    <property type="entry name" value="CYP450_monoxygenase_sec-met"/>
</dbReference>
<keyword evidence="7" id="KW-1185">Reference proteome</keyword>
<dbReference type="GO" id="GO:0020037">
    <property type="term" value="F:heme binding"/>
    <property type="evidence" value="ECO:0007669"/>
    <property type="project" value="InterPro"/>
</dbReference>
<dbReference type="OrthoDB" id="3366823at2759"/>
<organism evidence="6 7">
    <name type="scientific">Didymella glomerata</name>
    <dbReference type="NCBI Taxonomy" id="749621"/>
    <lineage>
        <taxon>Eukaryota</taxon>
        <taxon>Fungi</taxon>
        <taxon>Dikarya</taxon>
        <taxon>Ascomycota</taxon>
        <taxon>Pezizomycotina</taxon>
        <taxon>Dothideomycetes</taxon>
        <taxon>Pleosporomycetidae</taxon>
        <taxon>Pleosporales</taxon>
        <taxon>Pleosporineae</taxon>
        <taxon>Didymellaceae</taxon>
        <taxon>Didymella</taxon>
    </lineage>
</organism>